<feature type="transmembrane region" description="Helical" evidence="1">
    <location>
        <begin position="186"/>
        <end position="209"/>
    </location>
</feature>
<keyword evidence="1" id="KW-0472">Membrane</keyword>
<feature type="transmembrane region" description="Helical" evidence="1">
    <location>
        <begin position="12"/>
        <end position="31"/>
    </location>
</feature>
<accession>A0A4R1XSI3</accession>
<feature type="transmembrane region" description="Helical" evidence="1">
    <location>
        <begin position="92"/>
        <end position="111"/>
    </location>
</feature>
<proteinExistence type="predicted"/>
<gene>
    <name evidence="2" type="ORF">EC844_111116</name>
</gene>
<sequence length="224" mass="26621">MILNINKIMKIKLLKASLLFSTVSIFPLFYVYDKNEISFFAFIEFYIPILMLFIALILFSKRSFISYLGFSFISSFFSFSFLLAIKFAFIDYFYYFLSAYLLVFIFDFFVMHRNGFYHHYKIKFNSNIYNNEYLLDGQGEFEQLKDYREGVIIPKVNYIYMFFLPVFILMRAFVFDVTAVDSFLGAIINVDFIMGVCFVYAFGGSMFLVQDFLTKAYFSYNYKG</sequence>
<dbReference type="EMBL" id="SLVJ01000011">
    <property type="protein sequence ID" value="TCM66826.1"/>
    <property type="molecule type" value="Genomic_DNA"/>
</dbReference>
<reference evidence="2 3" key="1">
    <citation type="submission" date="2019-03" db="EMBL/GenBank/DDBJ databases">
        <title>Genomic analyses of the natural microbiome of Caenorhabditis elegans.</title>
        <authorList>
            <person name="Samuel B."/>
        </authorList>
    </citation>
    <scope>NUCLEOTIDE SEQUENCE [LARGE SCALE GENOMIC DNA]</scope>
    <source>
        <strain evidence="2 3">JUb89</strain>
    </source>
</reference>
<keyword evidence="1" id="KW-1133">Transmembrane helix</keyword>
<keyword evidence="3" id="KW-1185">Reference proteome</keyword>
<evidence type="ECO:0000313" key="3">
    <source>
        <dbReference type="Proteomes" id="UP000294963"/>
    </source>
</evidence>
<comment type="caution">
    <text evidence="2">The sequence shown here is derived from an EMBL/GenBank/DDBJ whole genome shotgun (WGS) entry which is preliminary data.</text>
</comment>
<evidence type="ECO:0000256" key="1">
    <source>
        <dbReference type="SAM" id="Phobius"/>
    </source>
</evidence>
<keyword evidence="1" id="KW-0812">Transmembrane</keyword>
<evidence type="ECO:0000313" key="2">
    <source>
        <dbReference type="EMBL" id="TCM66826.1"/>
    </source>
</evidence>
<feature type="transmembrane region" description="Helical" evidence="1">
    <location>
        <begin position="158"/>
        <end position="180"/>
    </location>
</feature>
<protein>
    <submittedName>
        <fullName evidence="2">Uncharacterized protein</fullName>
    </submittedName>
</protein>
<name>A0A4R1XSI3_ACICA</name>
<dbReference type="AlphaFoldDB" id="A0A4R1XSI3"/>
<feature type="transmembrane region" description="Helical" evidence="1">
    <location>
        <begin position="37"/>
        <end position="59"/>
    </location>
</feature>
<dbReference type="Proteomes" id="UP000294963">
    <property type="component" value="Unassembled WGS sequence"/>
</dbReference>
<feature type="transmembrane region" description="Helical" evidence="1">
    <location>
        <begin position="66"/>
        <end position="86"/>
    </location>
</feature>
<organism evidence="2 3">
    <name type="scientific">Acinetobacter calcoaceticus</name>
    <dbReference type="NCBI Taxonomy" id="471"/>
    <lineage>
        <taxon>Bacteria</taxon>
        <taxon>Pseudomonadati</taxon>
        <taxon>Pseudomonadota</taxon>
        <taxon>Gammaproteobacteria</taxon>
        <taxon>Moraxellales</taxon>
        <taxon>Moraxellaceae</taxon>
        <taxon>Acinetobacter</taxon>
        <taxon>Acinetobacter calcoaceticus/baumannii complex</taxon>
    </lineage>
</organism>